<name>A0ABN1DWI5_9ACTN</name>
<accession>A0ABN1DWI5</accession>
<sequence>MKVRSDIAVLLREGHSDTYIAKMLGCHRATVYRARQALLMLPTGPVPAMQRLYAEALPTGRVAEYRPSRMPTSPAQAAANRERLLAALRNEAA</sequence>
<evidence type="ECO:0000313" key="1">
    <source>
        <dbReference type="EMBL" id="GAA0554132.1"/>
    </source>
</evidence>
<keyword evidence="2" id="KW-1185">Reference proteome</keyword>
<protein>
    <submittedName>
        <fullName evidence="1">Uncharacterized protein</fullName>
    </submittedName>
</protein>
<reference evidence="1 2" key="1">
    <citation type="journal article" date="2019" name="Int. J. Syst. Evol. Microbiol.">
        <title>The Global Catalogue of Microorganisms (GCM) 10K type strain sequencing project: providing services to taxonomists for standard genome sequencing and annotation.</title>
        <authorList>
            <consortium name="The Broad Institute Genomics Platform"/>
            <consortium name="The Broad Institute Genome Sequencing Center for Infectious Disease"/>
            <person name="Wu L."/>
            <person name="Ma J."/>
        </authorList>
    </citation>
    <scope>NUCLEOTIDE SEQUENCE [LARGE SCALE GENOMIC DNA]</scope>
    <source>
        <strain evidence="1 2">JCM 5052</strain>
    </source>
</reference>
<proteinExistence type="predicted"/>
<gene>
    <name evidence="1" type="ORF">GCM10010390_65260</name>
</gene>
<dbReference type="EMBL" id="BAAABZ010000071">
    <property type="protein sequence ID" value="GAA0554132.1"/>
    <property type="molecule type" value="Genomic_DNA"/>
</dbReference>
<dbReference type="Pfam" id="PF13384">
    <property type="entry name" value="HTH_23"/>
    <property type="match status" value="1"/>
</dbReference>
<dbReference type="RefSeq" id="WP_346160795.1">
    <property type="nucleotide sequence ID" value="NZ_BAAABZ010000071.1"/>
</dbReference>
<evidence type="ECO:0000313" key="2">
    <source>
        <dbReference type="Proteomes" id="UP001501576"/>
    </source>
</evidence>
<organism evidence="1 2">
    <name type="scientific">Streptomyces mordarskii</name>
    <dbReference type="NCBI Taxonomy" id="1226758"/>
    <lineage>
        <taxon>Bacteria</taxon>
        <taxon>Bacillati</taxon>
        <taxon>Actinomycetota</taxon>
        <taxon>Actinomycetes</taxon>
        <taxon>Kitasatosporales</taxon>
        <taxon>Streptomycetaceae</taxon>
        <taxon>Streptomyces</taxon>
    </lineage>
</organism>
<comment type="caution">
    <text evidence="1">The sequence shown here is derived from an EMBL/GenBank/DDBJ whole genome shotgun (WGS) entry which is preliminary data.</text>
</comment>
<dbReference type="Proteomes" id="UP001501576">
    <property type="component" value="Unassembled WGS sequence"/>
</dbReference>